<evidence type="ECO:0000313" key="3">
    <source>
        <dbReference type="Proteomes" id="UP001410394"/>
    </source>
</evidence>
<gene>
    <name evidence="2" type="ORF">ABDB84_05285</name>
</gene>
<evidence type="ECO:0008006" key="4">
    <source>
        <dbReference type="Google" id="ProtNLM"/>
    </source>
</evidence>
<name>A0ABU9YW16_9RHOO</name>
<organism evidence="2 3">
    <name type="scientific">Uliginosibacterium sediminicola</name>
    <dbReference type="NCBI Taxonomy" id="2024550"/>
    <lineage>
        <taxon>Bacteria</taxon>
        <taxon>Pseudomonadati</taxon>
        <taxon>Pseudomonadota</taxon>
        <taxon>Betaproteobacteria</taxon>
        <taxon>Rhodocyclales</taxon>
        <taxon>Zoogloeaceae</taxon>
        <taxon>Uliginosibacterium</taxon>
    </lineage>
</organism>
<comment type="caution">
    <text evidence="2">The sequence shown here is derived from an EMBL/GenBank/DDBJ whole genome shotgun (WGS) entry which is preliminary data.</text>
</comment>
<protein>
    <recommendedName>
        <fullName evidence="4">Baseplate assembly protein</fullName>
    </recommendedName>
</protein>
<evidence type="ECO:0000313" key="2">
    <source>
        <dbReference type="EMBL" id="MEN3067885.1"/>
    </source>
</evidence>
<evidence type="ECO:0000256" key="1">
    <source>
        <dbReference type="SAM" id="MobiDB-lite"/>
    </source>
</evidence>
<reference evidence="2 3" key="1">
    <citation type="journal article" date="2018" name="Int. J. Syst. Evol. Microbiol.">
        <title>Uliginosibacterium sediminicola sp. nov., isolated from freshwater sediment.</title>
        <authorList>
            <person name="Hwang W.M."/>
            <person name="Kim S.M."/>
            <person name="Kang K."/>
            <person name="Ahn T.Y."/>
        </authorList>
    </citation>
    <scope>NUCLEOTIDE SEQUENCE [LARGE SCALE GENOMIC DNA]</scope>
    <source>
        <strain evidence="2 3">M1-21</strain>
    </source>
</reference>
<keyword evidence="3" id="KW-1185">Reference proteome</keyword>
<proteinExistence type="predicted"/>
<feature type="region of interest" description="Disordered" evidence="1">
    <location>
        <begin position="213"/>
        <end position="234"/>
    </location>
</feature>
<sequence>MSVELYPGRWPAVVKSYEQDTRMCRVEIPGITDGADVLPLAEIEYPIGDKSRNGRFQTEIEILSDDPVWVSFIGGDPRYPIITGYRNPQSGNSVDWRRWHHTNMELLAEMLMNMIAGEDIVIRSKTATVKIYAAEDIYAESLTHVTIKAPEITNDAPLTNCTGNLQVAGVLSVSGEGAADGQAAMDVVGSMKISEGGVVVEDGDVVAGDVSLRNHDHEEHGSGGGITSPPRTGS</sequence>
<dbReference type="RefSeq" id="WP_345918648.1">
    <property type="nucleotide sequence ID" value="NZ_JBDIVE010000002.1"/>
</dbReference>
<dbReference type="EMBL" id="JBDIVE010000002">
    <property type="protein sequence ID" value="MEN3067885.1"/>
    <property type="molecule type" value="Genomic_DNA"/>
</dbReference>
<dbReference type="Proteomes" id="UP001410394">
    <property type="component" value="Unassembled WGS sequence"/>
</dbReference>
<accession>A0ABU9YW16</accession>